<reference evidence="16 17" key="2">
    <citation type="submission" date="2017-06" db="EMBL/GenBank/DDBJ databases">
        <authorList>
            <consortium name="Pathogen Informatics"/>
        </authorList>
    </citation>
    <scope>NUCLEOTIDE SEQUENCE [LARGE SCALE GENOMIC DNA]</scope>
    <source>
        <strain evidence="16 17">NCTC13833</strain>
    </source>
</reference>
<keyword evidence="8 15" id="KW-0418">Kinase</keyword>
<dbReference type="SUPFAM" id="SSF55785">
    <property type="entry name" value="PYP-like sensor domain (PAS domain)"/>
    <property type="match status" value="1"/>
</dbReference>
<dbReference type="EMBL" id="BMCB01000017">
    <property type="protein sequence ID" value="GGA95761.1"/>
    <property type="molecule type" value="Genomic_DNA"/>
</dbReference>
<feature type="domain" description="HAMP" evidence="14">
    <location>
        <begin position="170"/>
        <end position="222"/>
    </location>
</feature>
<evidence type="ECO:0000256" key="3">
    <source>
        <dbReference type="ARBA" id="ARBA00012438"/>
    </source>
</evidence>
<evidence type="ECO:0000256" key="7">
    <source>
        <dbReference type="ARBA" id="ARBA00022741"/>
    </source>
</evidence>
<dbReference type="InterPro" id="IPR003660">
    <property type="entry name" value="HAMP_dom"/>
</dbReference>
<evidence type="ECO:0000256" key="1">
    <source>
        <dbReference type="ARBA" id="ARBA00000085"/>
    </source>
</evidence>
<dbReference type="SMART" id="SM00388">
    <property type="entry name" value="HisKA"/>
    <property type="match status" value="1"/>
</dbReference>
<dbReference type="SUPFAM" id="SSF55874">
    <property type="entry name" value="ATPase domain of HSP90 chaperone/DNA topoisomerase II/histidine kinase"/>
    <property type="match status" value="1"/>
</dbReference>
<keyword evidence="18" id="KW-1185">Reference proteome</keyword>
<dbReference type="NCBIfam" id="NF046044">
    <property type="entry name" value="PnpS"/>
    <property type="match status" value="1"/>
</dbReference>
<dbReference type="CDD" id="cd00075">
    <property type="entry name" value="HATPase"/>
    <property type="match status" value="1"/>
</dbReference>
<dbReference type="PANTHER" id="PTHR45453">
    <property type="entry name" value="PHOSPHATE REGULON SENSOR PROTEIN PHOR"/>
    <property type="match status" value="1"/>
</dbReference>
<dbReference type="InterPro" id="IPR050351">
    <property type="entry name" value="BphY/WalK/GraS-like"/>
</dbReference>
<dbReference type="Gene3D" id="3.30.450.20">
    <property type="entry name" value="PAS domain"/>
    <property type="match status" value="1"/>
</dbReference>
<dbReference type="Gene3D" id="6.10.340.10">
    <property type="match status" value="1"/>
</dbReference>
<dbReference type="CDD" id="cd06225">
    <property type="entry name" value="HAMP"/>
    <property type="match status" value="1"/>
</dbReference>
<accession>A0A240C497</accession>
<dbReference type="SMART" id="SM00304">
    <property type="entry name" value="HAMP"/>
    <property type="match status" value="1"/>
</dbReference>
<dbReference type="PRINTS" id="PR00344">
    <property type="entry name" value="BCTRLSENSOR"/>
</dbReference>
<reference evidence="18" key="3">
    <citation type="journal article" date="2019" name="Int. J. Syst. Evol. Microbiol.">
        <title>The Global Catalogue of Microorganisms (GCM) 10K type strain sequencing project: providing services to taxonomists for standard genome sequencing and annotation.</title>
        <authorList>
            <consortium name="The Broad Institute Genomics Platform"/>
            <consortium name="The Broad Institute Genome Sequencing Center for Infectious Disease"/>
            <person name="Wu L."/>
            <person name="Ma J."/>
        </authorList>
    </citation>
    <scope>NUCLEOTIDE SEQUENCE [LARGE SCALE GENOMIC DNA]</scope>
    <source>
        <strain evidence="18">CCM 4175</strain>
    </source>
</reference>
<dbReference type="InterPro" id="IPR003594">
    <property type="entry name" value="HATPase_dom"/>
</dbReference>
<dbReference type="InterPro" id="IPR036097">
    <property type="entry name" value="HisK_dim/P_sf"/>
</dbReference>
<sequence length="571" mass="65828">MIKFYHKLLLLLTTLIVVSFLILGFFVHNSIYTNTMDDQQLRASQSAQLLLAAYQEKSDIHAEQLAKQMHANTLLIEGDQEKRSHSQTYPSLDKEKSALVEKLGRQSAIYEWDKKSGIYTYGKKENDRILLIRGHSDIVTELQMTFWKYLIFIGMLTLGFIYFIVRYIHRTYIKPINEVSYAASLLSEGNYHIRIPESNVKETKELYHAINVLARRLEKLNHAQKMQRNRLLTTLENIPSAILMIDKKGEVVVANKTYIDMFHNGENVEQRHYEDVLDMDLKKLIVEGFKVEKGIYQQIELHLNDIHQKFFDAACVPILTRKKKRLQGMVIVLHDITALKKLENLRKDFVANVSHELRTPITSIRGFAETLIDGAKNDADSLEMFLDIILKESNRIQSLVEDLLNLSKIEQNPTLEKHRIDLSQVARDSLSMIQPIADTKQITLVDKIAPHIYVMADEDKLTQVIVNLMTNAVNYSPKNKKVTLRVYNDVQQHVIEVIDEGIGIHHNEKYRIFERFYRVDKARSRDSGGTGLGLSITKHIVEAYQGKIEVESEEGQGSMFRVVLPNQIKGK</sequence>
<dbReference type="SUPFAM" id="SSF158472">
    <property type="entry name" value="HAMP domain-like"/>
    <property type="match status" value="1"/>
</dbReference>
<keyword evidence="6 16" id="KW-0808">Transferase</keyword>
<dbReference type="Pfam" id="PF00512">
    <property type="entry name" value="HisKA"/>
    <property type="match status" value="1"/>
</dbReference>
<evidence type="ECO:0000313" key="15">
    <source>
        <dbReference type="EMBL" id="GGA95761.1"/>
    </source>
</evidence>
<keyword evidence="12" id="KW-0812">Transmembrane</keyword>
<evidence type="ECO:0000259" key="14">
    <source>
        <dbReference type="PROSITE" id="PS50885"/>
    </source>
</evidence>
<dbReference type="Pfam" id="PF00672">
    <property type="entry name" value="HAMP"/>
    <property type="match status" value="1"/>
</dbReference>
<name>A0A240C497_9STAP</name>
<proteinExistence type="predicted"/>
<protein>
    <recommendedName>
        <fullName evidence="3">histidine kinase</fullName>
        <ecNumber evidence="3">2.7.13.3</ecNumber>
    </recommendedName>
</protein>
<dbReference type="InterPro" id="IPR004358">
    <property type="entry name" value="Sig_transdc_His_kin-like_C"/>
</dbReference>
<dbReference type="InterPro" id="IPR003661">
    <property type="entry name" value="HisK_dim/P_dom"/>
</dbReference>
<keyword evidence="4" id="KW-1003">Cell membrane</keyword>
<dbReference type="Proteomes" id="UP000652995">
    <property type="component" value="Unassembled WGS sequence"/>
</dbReference>
<feature type="transmembrane region" description="Helical" evidence="12">
    <location>
        <begin position="7"/>
        <end position="27"/>
    </location>
</feature>
<keyword evidence="9" id="KW-0067">ATP-binding</keyword>
<keyword evidence="11 12" id="KW-0472">Membrane</keyword>
<dbReference type="GO" id="GO:0005524">
    <property type="term" value="F:ATP binding"/>
    <property type="evidence" value="ECO:0007669"/>
    <property type="project" value="UniProtKB-KW"/>
</dbReference>
<dbReference type="InterPro" id="IPR005467">
    <property type="entry name" value="His_kinase_dom"/>
</dbReference>
<dbReference type="Gene3D" id="3.30.565.10">
    <property type="entry name" value="Histidine kinase-like ATPase, C-terminal domain"/>
    <property type="match status" value="1"/>
</dbReference>
<feature type="domain" description="Histidine kinase" evidence="13">
    <location>
        <begin position="352"/>
        <end position="568"/>
    </location>
</feature>
<reference evidence="15" key="4">
    <citation type="submission" date="2024-05" db="EMBL/GenBank/DDBJ databases">
        <authorList>
            <person name="Sun Q."/>
            <person name="Sedlacek I."/>
        </authorList>
    </citation>
    <scope>NUCLEOTIDE SEQUENCE</scope>
    <source>
        <strain evidence="15">CCM 4175</strain>
    </source>
</reference>
<keyword evidence="5" id="KW-0597">Phosphoprotein</keyword>
<dbReference type="InterPro" id="IPR036890">
    <property type="entry name" value="HATPase_C_sf"/>
</dbReference>
<evidence type="ECO:0000313" key="16">
    <source>
        <dbReference type="EMBL" id="SNW02143.1"/>
    </source>
</evidence>
<feature type="transmembrane region" description="Helical" evidence="12">
    <location>
        <begin position="146"/>
        <end position="165"/>
    </location>
</feature>
<dbReference type="Proteomes" id="UP000243706">
    <property type="component" value="Chromosome 1"/>
</dbReference>
<evidence type="ECO:0000313" key="17">
    <source>
        <dbReference type="Proteomes" id="UP000243706"/>
    </source>
</evidence>
<comment type="subcellular location">
    <subcellularLocation>
        <location evidence="2">Cell membrane</location>
        <topology evidence="2">Multi-pass membrane protein</topology>
    </subcellularLocation>
</comment>
<dbReference type="SMART" id="SM00387">
    <property type="entry name" value="HATPase_c"/>
    <property type="match status" value="1"/>
</dbReference>
<evidence type="ECO:0000313" key="18">
    <source>
        <dbReference type="Proteomes" id="UP000652995"/>
    </source>
</evidence>
<evidence type="ECO:0000256" key="10">
    <source>
        <dbReference type="ARBA" id="ARBA00023012"/>
    </source>
</evidence>
<gene>
    <name evidence="16" type="primary">phoR</name>
    <name evidence="15" type="ORF">GCM10007183_19870</name>
    <name evidence="16" type="ORF">SAMEA4412661_00957</name>
</gene>
<evidence type="ECO:0000256" key="5">
    <source>
        <dbReference type="ARBA" id="ARBA00022553"/>
    </source>
</evidence>
<dbReference type="Gene3D" id="1.10.287.130">
    <property type="match status" value="1"/>
</dbReference>
<dbReference type="GO" id="GO:0004721">
    <property type="term" value="F:phosphoprotein phosphatase activity"/>
    <property type="evidence" value="ECO:0007669"/>
    <property type="project" value="TreeGrafter"/>
</dbReference>
<dbReference type="Pfam" id="PF02518">
    <property type="entry name" value="HATPase_c"/>
    <property type="match status" value="1"/>
</dbReference>
<dbReference type="OrthoDB" id="9813151at2"/>
<dbReference type="SUPFAM" id="SSF47384">
    <property type="entry name" value="Homodimeric domain of signal transducing histidine kinase"/>
    <property type="match status" value="1"/>
</dbReference>
<keyword evidence="12" id="KW-1133">Transmembrane helix</keyword>
<dbReference type="GO" id="GO:0005886">
    <property type="term" value="C:plasma membrane"/>
    <property type="evidence" value="ECO:0007669"/>
    <property type="project" value="UniProtKB-SubCell"/>
</dbReference>
<evidence type="ECO:0000259" key="13">
    <source>
        <dbReference type="PROSITE" id="PS50109"/>
    </source>
</evidence>
<dbReference type="AlphaFoldDB" id="A0A240C497"/>
<evidence type="ECO:0000256" key="4">
    <source>
        <dbReference type="ARBA" id="ARBA00022475"/>
    </source>
</evidence>
<evidence type="ECO:0000256" key="11">
    <source>
        <dbReference type="ARBA" id="ARBA00023136"/>
    </source>
</evidence>
<dbReference type="FunFam" id="1.10.287.130:FF:000001">
    <property type="entry name" value="Two-component sensor histidine kinase"/>
    <property type="match status" value="1"/>
</dbReference>
<dbReference type="EC" id="2.7.13.3" evidence="3"/>
<reference evidence="15" key="1">
    <citation type="journal article" date="2014" name="Int. J. Syst. Evol. Microbiol.">
        <title>Complete genome of a new Firmicutes species belonging to the dominant human colonic microbiota ('Ruminococcus bicirculans') reveals two chromosomes and a selective capacity to utilize plant glucans.</title>
        <authorList>
            <consortium name="NISC Comparative Sequencing Program"/>
            <person name="Wegmann U."/>
            <person name="Louis P."/>
            <person name="Goesmann A."/>
            <person name="Henrissat B."/>
            <person name="Duncan S.H."/>
            <person name="Flint H.J."/>
        </authorList>
    </citation>
    <scope>NUCLEOTIDE SEQUENCE</scope>
    <source>
        <strain evidence="15">CCM 4175</strain>
    </source>
</reference>
<evidence type="ECO:0000256" key="2">
    <source>
        <dbReference type="ARBA" id="ARBA00004651"/>
    </source>
</evidence>
<dbReference type="GO" id="GO:0000155">
    <property type="term" value="F:phosphorelay sensor kinase activity"/>
    <property type="evidence" value="ECO:0007669"/>
    <property type="project" value="InterPro"/>
</dbReference>
<dbReference type="EMBL" id="LT906464">
    <property type="protein sequence ID" value="SNW02143.1"/>
    <property type="molecule type" value="Genomic_DNA"/>
</dbReference>
<evidence type="ECO:0000256" key="12">
    <source>
        <dbReference type="SAM" id="Phobius"/>
    </source>
</evidence>
<dbReference type="KEGG" id="smus:C7J88_01545"/>
<dbReference type="InterPro" id="IPR035965">
    <property type="entry name" value="PAS-like_dom_sf"/>
</dbReference>
<keyword evidence="10" id="KW-0902">Two-component regulatory system</keyword>
<dbReference type="FunFam" id="3.30.565.10:FF:000006">
    <property type="entry name" value="Sensor histidine kinase WalK"/>
    <property type="match status" value="1"/>
</dbReference>
<dbReference type="CDD" id="cd00082">
    <property type="entry name" value="HisKA"/>
    <property type="match status" value="1"/>
</dbReference>
<dbReference type="PANTHER" id="PTHR45453:SF1">
    <property type="entry name" value="PHOSPHATE REGULON SENSOR PROTEIN PHOR"/>
    <property type="match status" value="1"/>
</dbReference>
<evidence type="ECO:0000256" key="6">
    <source>
        <dbReference type="ARBA" id="ARBA00022679"/>
    </source>
</evidence>
<dbReference type="GO" id="GO:0016036">
    <property type="term" value="P:cellular response to phosphate starvation"/>
    <property type="evidence" value="ECO:0007669"/>
    <property type="project" value="TreeGrafter"/>
</dbReference>
<organism evidence="16 17">
    <name type="scientific">Staphylococcus muscae</name>
    <dbReference type="NCBI Taxonomy" id="1294"/>
    <lineage>
        <taxon>Bacteria</taxon>
        <taxon>Bacillati</taxon>
        <taxon>Bacillota</taxon>
        <taxon>Bacilli</taxon>
        <taxon>Bacillales</taxon>
        <taxon>Staphylococcaceae</taxon>
        <taxon>Staphylococcus</taxon>
    </lineage>
</organism>
<dbReference type="PROSITE" id="PS50885">
    <property type="entry name" value="HAMP"/>
    <property type="match status" value="1"/>
</dbReference>
<evidence type="ECO:0000256" key="8">
    <source>
        <dbReference type="ARBA" id="ARBA00022777"/>
    </source>
</evidence>
<dbReference type="RefSeq" id="WP_095116527.1">
    <property type="nucleotide sequence ID" value="NZ_BMCB01000017.1"/>
</dbReference>
<evidence type="ECO:0000256" key="9">
    <source>
        <dbReference type="ARBA" id="ARBA00022840"/>
    </source>
</evidence>
<comment type="catalytic activity">
    <reaction evidence="1">
        <text>ATP + protein L-histidine = ADP + protein N-phospho-L-histidine.</text>
        <dbReference type="EC" id="2.7.13.3"/>
    </reaction>
</comment>
<dbReference type="PROSITE" id="PS50109">
    <property type="entry name" value="HIS_KIN"/>
    <property type="match status" value="1"/>
</dbReference>
<keyword evidence="7" id="KW-0547">Nucleotide-binding</keyword>